<feature type="compositionally biased region" description="Low complexity" evidence="5">
    <location>
        <begin position="199"/>
        <end position="219"/>
    </location>
</feature>
<keyword evidence="9" id="KW-1185">Reference proteome</keyword>
<keyword evidence="6" id="KW-0812">Transmembrane</keyword>
<keyword evidence="6" id="KW-1133">Transmembrane helix</keyword>
<sequence>MFIILMWNRAPLASRPPQGSVYKNSQQVPAERSWTTCFDHDTQRRSSTRHPAAAMTRVDAQGACAQTCVRQGTAGAPCDNITDPNCICGEGRVIAACVQNNCTSPEQKAFSSIYASVCSLFTTVGGSTSGTGSTTLPPLSIPISIPSHTLPTVSLSFSPPLSSVTIVPTGSTSSGLSQSSSGSSSAVSSFSSALSSVTSGSGSSSATSSTTSGVASQTSNAAGAGKTRVSSGLGGVTGLCLILIGLAIGGGLVM</sequence>
<gene>
    <name evidence="8" type="ORF">K466DRAFT_331426</name>
</gene>
<comment type="subcellular location">
    <subcellularLocation>
        <location evidence="1">Secreted</location>
    </subcellularLocation>
</comment>
<evidence type="ECO:0000313" key="9">
    <source>
        <dbReference type="Proteomes" id="UP000308197"/>
    </source>
</evidence>
<accession>A0A5C3NWF4</accession>
<dbReference type="InParanoid" id="A0A5C3NWF4"/>
<evidence type="ECO:0000256" key="2">
    <source>
        <dbReference type="ARBA" id="ARBA00022525"/>
    </source>
</evidence>
<evidence type="ECO:0000256" key="5">
    <source>
        <dbReference type="SAM" id="MobiDB-lite"/>
    </source>
</evidence>
<dbReference type="SMART" id="SM00747">
    <property type="entry name" value="CFEM"/>
    <property type="match status" value="1"/>
</dbReference>
<feature type="domain" description="CFEM" evidence="7">
    <location>
        <begin position="57"/>
        <end position="119"/>
    </location>
</feature>
<dbReference type="EMBL" id="ML211580">
    <property type="protein sequence ID" value="TFK81621.1"/>
    <property type="molecule type" value="Genomic_DNA"/>
</dbReference>
<evidence type="ECO:0000256" key="1">
    <source>
        <dbReference type="ARBA" id="ARBA00004613"/>
    </source>
</evidence>
<evidence type="ECO:0000313" key="8">
    <source>
        <dbReference type="EMBL" id="TFK81621.1"/>
    </source>
</evidence>
<evidence type="ECO:0000259" key="7">
    <source>
        <dbReference type="SMART" id="SM00747"/>
    </source>
</evidence>
<dbReference type="Proteomes" id="UP000308197">
    <property type="component" value="Unassembled WGS sequence"/>
</dbReference>
<dbReference type="AlphaFoldDB" id="A0A5C3NWF4"/>
<name>A0A5C3NWF4_9APHY</name>
<keyword evidence="2" id="KW-0964">Secreted</keyword>
<evidence type="ECO:0000256" key="6">
    <source>
        <dbReference type="SAM" id="Phobius"/>
    </source>
</evidence>
<keyword evidence="6" id="KW-0472">Membrane</keyword>
<dbReference type="GO" id="GO:0005576">
    <property type="term" value="C:extracellular region"/>
    <property type="evidence" value="ECO:0007669"/>
    <property type="project" value="UniProtKB-SubCell"/>
</dbReference>
<feature type="transmembrane region" description="Helical" evidence="6">
    <location>
        <begin position="233"/>
        <end position="253"/>
    </location>
</feature>
<dbReference type="InterPro" id="IPR008427">
    <property type="entry name" value="Extracellular_membr_CFEM_dom"/>
</dbReference>
<protein>
    <recommendedName>
        <fullName evidence="7">CFEM domain-containing protein</fullName>
    </recommendedName>
</protein>
<proteinExistence type="predicted"/>
<evidence type="ECO:0000256" key="4">
    <source>
        <dbReference type="ARBA" id="ARBA00023157"/>
    </source>
</evidence>
<evidence type="ECO:0000256" key="3">
    <source>
        <dbReference type="ARBA" id="ARBA00022729"/>
    </source>
</evidence>
<dbReference type="Pfam" id="PF05730">
    <property type="entry name" value="CFEM"/>
    <property type="match status" value="1"/>
</dbReference>
<organism evidence="8 9">
    <name type="scientific">Polyporus arcularius HHB13444</name>
    <dbReference type="NCBI Taxonomy" id="1314778"/>
    <lineage>
        <taxon>Eukaryota</taxon>
        <taxon>Fungi</taxon>
        <taxon>Dikarya</taxon>
        <taxon>Basidiomycota</taxon>
        <taxon>Agaricomycotina</taxon>
        <taxon>Agaricomycetes</taxon>
        <taxon>Polyporales</taxon>
        <taxon>Polyporaceae</taxon>
        <taxon>Polyporus</taxon>
    </lineage>
</organism>
<keyword evidence="4" id="KW-1015">Disulfide bond</keyword>
<keyword evidence="3" id="KW-0732">Signal</keyword>
<feature type="region of interest" description="Disordered" evidence="5">
    <location>
        <begin position="199"/>
        <end position="229"/>
    </location>
</feature>
<reference evidence="8 9" key="1">
    <citation type="journal article" date="2019" name="Nat. Ecol. Evol.">
        <title>Megaphylogeny resolves global patterns of mushroom evolution.</title>
        <authorList>
            <person name="Varga T."/>
            <person name="Krizsan K."/>
            <person name="Foldi C."/>
            <person name="Dima B."/>
            <person name="Sanchez-Garcia M."/>
            <person name="Sanchez-Ramirez S."/>
            <person name="Szollosi G.J."/>
            <person name="Szarkandi J.G."/>
            <person name="Papp V."/>
            <person name="Albert L."/>
            <person name="Andreopoulos W."/>
            <person name="Angelini C."/>
            <person name="Antonin V."/>
            <person name="Barry K.W."/>
            <person name="Bougher N.L."/>
            <person name="Buchanan P."/>
            <person name="Buyck B."/>
            <person name="Bense V."/>
            <person name="Catcheside P."/>
            <person name="Chovatia M."/>
            <person name="Cooper J."/>
            <person name="Damon W."/>
            <person name="Desjardin D."/>
            <person name="Finy P."/>
            <person name="Geml J."/>
            <person name="Haridas S."/>
            <person name="Hughes K."/>
            <person name="Justo A."/>
            <person name="Karasinski D."/>
            <person name="Kautmanova I."/>
            <person name="Kiss B."/>
            <person name="Kocsube S."/>
            <person name="Kotiranta H."/>
            <person name="LaButti K.M."/>
            <person name="Lechner B.E."/>
            <person name="Liimatainen K."/>
            <person name="Lipzen A."/>
            <person name="Lukacs Z."/>
            <person name="Mihaltcheva S."/>
            <person name="Morgado L.N."/>
            <person name="Niskanen T."/>
            <person name="Noordeloos M.E."/>
            <person name="Ohm R.A."/>
            <person name="Ortiz-Santana B."/>
            <person name="Ovrebo C."/>
            <person name="Racz N."/>
            <person name="Riley R."/>
            <person name="Savchenko A."/>
            <person name="Shiryaev A."/>
            <person name="Soop K."/>
            <person name="Spirin V."/>
            <person name="Szebenyi C."/>
            <person name="Tomsovsky M."/>
            <person name="Tulloss R.E."/>
            <person name="Uehling J."/>
            <person name="Grigoriev I.V."/>
            <person name="Vagvolgyi C."/>
            <person name="Papp T."/>
            <person name="Martin F.M."/>
            <person name="Miettinen O."/>
            <person name="Hibbett D.S."/>
            <person name="Nagy L.G."/>
        </authorList>
    </citation>
    <scope>NUCLEOTIDE SEQUENCE [LARGE SCALE GENOMIC DNA]</scope>
    <source>
        <strain evidence="8 9">HHB13444</strain>
    </source>
</reference>